<name>A0A0R8C7S5_KLEPN</name>
<proteinExistence type="predicted"/>
<geneLocation type="plasmid" evidence="1">
    <name>pKPC-SMH</name>
</geneLocation>
<dbReference type="EMBL" id="KT148595">
    <property type="protein sequence ID" value="AKT72983.1"/>
    <property type="molecule type" value="Genomic_DNA"/>
</dbReference>
<organism evidence="1">
    <name type="scientific">Klebsiella pneumoniae subsp. pneumoniae</name>
    <dbReference type="NCBI Taxonomy" id="72407"/>
    <lineage>
        <taxon>Bacteria</taxon>
        <taxon>Pseudomonadati</taxon>
        <taxon>Pseudomonadota</taxon>
        <taxon>Gammaproteobacteria</taxon>
        <taxon>Enterobacterales</taxon>
        <taxon>Enterobacteriaceae</taxon>
        <taxon>Klebsiella/Raoultella group</taxon>
        <taxon>Klebsiella</taxon>
        <taxon>Klebsiella pneumoniae complex</taxon>
    </lineage>
</organism>
<accession>A0A0R8C7S5</accession>
<dbReference type="NCBIfam" id="NF041292">
    <property type="entry name" value="StbB"/>
    <property type="match status" value="1"/>
</dbReference>
<reference evidence="1" key="1">
    <citation type="journal article" date="2015" name="J. Antimicrob. Chemother.">
        <title>Lateral dissemination and inter-patient transmission of blaKPC-3: role of a conjugative plasmid in spreading carbapenem resistance.</title>
        <authorList>
            <person name="Tijet N."/>
            <person name="Muller M.P."/>
            <person name="Matukas L.M."/>
            <person name="Khan A."/>
            <person name="Patel S.N."/>
            <person name="Melano R.G."/>
        </authorList>
    </citation>
    <scope>NUCLEOTIDE SEQUENCE</scope>
    <source>
        <strain evidence="1">GN1006</strain>
        <plasmid evidence="1">pKPC-SMH</plasmid>
    </source>
</reference>
<protein>
    <submittedName>
        <fullName evidence="1">Stability protein StdB</fullName>
    </submittedName>
</protein>
<keyword evidence="1" id="KW-0614">Plasmid</keyword>
<evidence type="ECO:0000313" key="1">
    <source>
        <dbReference type="EMBL" id="AKT72983.1"/>
    </source>
</evidence>
<sequence length="238" mass="26521">MKVAVINYSGSVGKTLVSTYLLAPRLKDAKFFAVETINQSASDLGIENVTSFKGDDFSRLIEDVVFEDAAIIDIGASNVEPFLMAMSRFDGGANEFDMYFIPVTPEDKAIKESMKTAHTLSKAGVDNKKIIFVPNRVNPGDDVENVFGPIFDFVKQTKVGRINKNSAIYNSEVYEYLAHHKISFETLTAEDAEEFKARAKASADADERRKMARRYTYMKQAIPVKSNLDKTFSLLIGD</sequence>
<dbReference type="SUPFAM" id="SSF52540">
    <property type="entry name" value="P-loop containing nucleoside triphosphate hydrolases"/>
    <property type="match status" value="1"/>
</dbReference>
<dbReference type="InterPro" id="IPR027417">
    <property type="entry name" value="P-loop_NTPase"/>
</dbReference>
<dbReference type="Gene3D" id="3.40.50.300">
    <property type="entry name" value="P-loop containing nucleotide triphosphate hydrolases"/>
    <property type="match status" value="1"/>
</dbReference>
<dbReference type="InterPro" id="IPR047985">
    <property type="entry name" value="StbB-like"/>
</dbReference>
<dbReference type="RefSeq" id="WP_020323147.1">
    <property type="nucleotide sequence ID" value="NZ_KT148595.1"/>
</dbReference>
<dbReference type="AlphaFoldDB" id="A0A0R8C7S5"/>